<dbReference type="Pfam" id="PF24371">
    <property type="entry name" value="DUF7527"/>
    <property type="match status" value="1"/>
</dbReference>
<feature type="region of interest" description="Disordered" evidence="2">
    <location>
        <begin position="221"/>
        <end position="410"/>
    </location>
</feature>
<feature type="compositionally biased region" description="Low complexity" evidence="2">
    <location>
        <begin position="267"/>
        <end position="278"/>
    </location>
</feature>
<keyword evidence="5" id="KW-1185">Reference proteome</keyword>
<sequence>MDSEILDAVTEWGARPVSDGVAGLYDLADEEFSGAVTDGTAWTFVLNGRYLGVFDGDVHDFEDASLTAYTAPDVSLPLLYAMRARGGQTRGQYYSNETPLTEIDETLSSGNFVGYVELSENVLSGDYYVVYYGGRSLPVAYVGNSRRLLTGDEAFERAADEVGIYSVVDADVDIVELPEPDPRETDDAGAGAGAGGAAGAAATTTDAAGADAPADAADDVAFDDVDTGDGTTPAGTGPDDAADGAFADATTDHRSADADAADEADTDAPTPDWATPEVATDDADDEATGEETAAGVDTNADAAPEDEETDAEADANADAAPEGGTSAAADGADEPAADDAASAMDAGTVTTEDVALEPATNEEAGDPTDGDGTADEAADADATGDGATDAEPTGADEATDADATDDGTADGVTADQVARLRHELEAVREAKSEVEAERDRIASERDEHRAAVERLQERVAELEAEIERLEDDDAAAVATDRTLTPAEALAGTNLFVRYEDKTAGTLERAAQGRIDPSTLRDNLRIDHHTEFETEGLAVDGRPFEAFLRGTTEHRFVEWLLTALTYEIRQTDTRAGLSKLYEAIERIDRIDLGGEVDVTAETRPEATSESFDVVFRDKMGDPLFVAAIEDDRDPTTASAVEELIESASRVSETATTLAGAFFVSTSFFESAAMKAVVDATRGGLFSRSSRRSYVKLSRKSGFHLCLVEARDDDLFLTVPDL</sequence>
<dbReference type="OrthoDB" id="157503at2157"/>
<feature type="domain" description="DUF7527" evidence="3">
    <location>
        <begin position="483"/>
        <end position="720"/>
    </location>
</feature>
<evidence type="ECO:0000313" key="5">
    <source>
        <dbReference type="Proteomes" id="UP000428325"/>
    </source>
</evidence>
<dbReference type="InterPro" id="IPR055949">
    <property type="entry name" value="DUF7527"/>
</dbReference>
<evidence type="ECO:0000313" key="4">
    <source>
        <dbReference type="EMBL" id="QGX94894.1"/>
    </source>
</evidence>
<feature type="compositionally biased region" description="Low complexity" evidence="2">
    <location>
        <begin position="380"/>
        <end position="396"/>
    </location>
</feature>
<dbReference type="GeneID" id="43369648"/>
<evidence type="ECO:0000256" key="1">
    <source>
        <dbReference type="SAM" id="Coils"/>
    </source>
</evidence>
<reference evidence="4 5" key="1">
    <citation type="submission" date="2018-12" db="EMBL/GenBank/DDBJ databases">
        <title>Complete genome sequence of Haloplanus rallus MBLA0036.</title>
        <authorList>
            <person name="Nam Y.-d."/>
            <person name="Kang J."/>
            <person name="Chung W.-H."/>
            <person name="Park Y.S."/>
        </authorList>
    </citation>
    <scope>NUCLEOTIDE SEQUENCE [LARGE SCALE GENOMIC DNA]</scope>
    <source>
        <strain evidence="4 5">MBLA0036</strain>
    </source>
</reference>
<proteinExistence type="predicted"/>
<keyword evidence="1" id="KW-0175">Coiled coil</keyword>
<evidence type="ECO:0000256" key="2">
    <source>
        <dbReference type="SAM" id="MobiDB-lite"/>
    </source>
</evidence>
<dbReference type="CDD" id="cd14686">
    <property type="entry name" value="bZIP"/>
    <property type="match status" value="1"/>
</dbReference>
<evidence type="ECO:0000259" key="3">
    <source>
        <dbReference type="Pfam" id="PF24371"/>
    </source>
</evidence>
<organism evidence="4 5">
    <name type="scientific">Haloplanus rallus</name>
    <dbReference type="NCBI Taxonomy" id="1816183"/>
    <lineage>
        <taxon>Archaea</taxon>
        <taxon>Methanobacteriati</taxon>
        <taxon>Methanobacteriota</taxon>
        <taxon>Stenosarchaea group</taxon>
        <taxon>Halobacteria</taxon>
        <taxon>Halobacteriales</taxon>
        <taxon>Haloferacaceae</taxon>
        <taxon>Haloplanus</taxon>
    </lineage>
</organism>
<feature type="region of interest" description="Disordered" evidence="2">
    <location>
        <begin position="177"/>
        <end position="198"/>
    </location>
</feature>
<dbReference type="KEGG" id="hra:EI982_08885"/>
<gene>
    <name evidence="4" type="ORF">EI982_08885</name>
</gene>
<protein>
    <recommendedName>
        <fullName evidence="3">DUF7527 domain-containing protein</fullName>
    </recommendedName>
</protein>
<dbReference type="AlphaFoldDB" id="A0A6B9F941"/>
<name>A0A6B9F941_9EURY</name>
<feature type="compositionally biased region" description="Low complexity" evidence="2">
    <location>
        <begin position="316"/>
        <end position="330"/>
    </location>
</feature>
<dbReference type="RefSeq" id="WP_157689351.1">
    <property type="nucleotide sequence ID" value="NZ_CP034345.1"/>
</dbReference>
<feature type="compositionally biased region" description="Low complexity" evidence="2">
    <location>
        <begin position="228"/>
        <end position="249"/>
    </location>
</feature>
<feature type="coiled-coil region" evidence="1">
    <location>
        <begin position="417"/>
        <end position="479"/>
    </location>
</feature>
<feature type="compositionally biased region" description="Low complexity" evidence="2">
    <location>
        <begin position="290"/>
        <end position="302"/>
    </location>
</feature>
<accession>A0A6B9F941</accession>
<dbReference type="Proteomes" id="UP000428325">
    <property type="component" value="Chromosome"/>
</dbReference>
<feature type="compositionally biased region" description="Acidic residues" evidence="2">
    <location>
        <begin position="363"/>
        <end position="379"/>
    </location>
</feature>
<feature type="compositionally biased region" description="Acidic residues" evidence="2">
    <location>
        <begin position="279"/>
        <end position="289"/>
    </location>
</feature>
<dbReference type="EMBL" id="CP034345">
    <property type="protein sequence ID" value="QGX94894.1"/>
    <property type="molecule type" value="Genomic_DNA"/>
</dbReference>
<feature type="compositionally biased region" description="Acidic residues" evidence="2">
    <location>
        <begin position="397"/>
        <end position="408"/>
    </location>
</feature>
<feature type="compositionally biased region" description="Acidic residues" evidence="2">
    <location>
        <begin position="303"/>
        <end position="315"/>
    </location>
</feature>